<organism evidence="2 3">
    <name type="scientific">Panagrolaimus davidi</name>
    <dbReference type="NCBI Taxonomy" id="227884"/>
    <lineage>
        <taxon>Eukaryota</taxon>
        <taxon>Metazoa</taxon>
        <taxon>Ecdysozoa</taxon>
        <taxon>Nematoda</taxon>
        <taxon>Chromadorea</taxon>
        <taxon>Rhabditida</taxon>
        <taxon>Tylenchina</taxon>
        <taxon>Panagrolaimomorpha</taxon>
        <taxon>Panagrolaimoidea</taxon>
        <taxon>Panagrolaimidae</taxon>
        <taxon>Panagrolaimus</taxon>
    </lineage>
</organism>
<evidence type="ECO:0000313" key="3">
    <source>
        <dbReference type="WBParaSite" id="PDA_v2.g4313.t1"/>
    </source>
</evidence>
<accession>A0A914QRU6</accession>
<evidence type="ECO:0000256" key="1">
    <source>
        <dbReference type="SAM" id="MobiDB-lite"/>
    </source>
</evidence>
<proteinExistence type="predicted"/>
<protein>
    <submittedName>
        <fullName evidence="3">Uncharacterized protein</fullName>
    </submittedName>
</protein>
<reference evidence="3" key="1">
    <citation type="submission" date="2022-11" db="UniProtKB">
        <authorList>
            <consortium name="WormBaseParasite"/>
        </authorList>
    </citation>
    <scope>IDENTIFICATION</scope>
</reference>
<evidence type="ECO:0000313" key="2">
    <source>
        <dbReference type="Proteomes" id="UP000887578"/>
    </source>
</evidence>
<sequence length="82" mass="8608">MSEDSEKETKVSFGGAEVEGDNDDNIVNIDPFTGDGTHVEGDNNGDITNVDIFNDDGGVEVDGDNNGTINNTSINTSQKQSA</sequence>
<dbReference type="AlphaFoldDB" id="A0A914QRU6"/>
<feature type="region of interest" description="Disordered" evidence="1">
    <location>
        <begin position="1"/>
        <end position="82"/>
    </location>
</feature>
<keyword evidence="2" id="KW-1185">Reference proteome</keyword>
<dbReference type="Proteomes" id="UP000887578">
    <property type="component" value="Unplaced"/>
</dbReference>
<dbReference type="WBParaSite" id="PDA_v2.g4313.t1">
    <property type="protein sequence ID" value="PDA_v2.g4313.t1"/>
    <property type="gene ID" value="PDA_v2.g4313"/>
</dbReference>
<feature type="compositionally biased region" description="Acidic residues" evidence="1">
    <location>
        <begin position="53"/>
        <end position="63"/>
    </location>
</feature>
<feature type="compositionally biased region" description="Low complexity" evidence="1">
    <location>
        <begin position="64"/>
        <end position="82"/>
    </location>
</feature>
<name>A0A914QRU6_9BILA</name>